<keyword evidence="2" id="KW-1003">Cell membrane</keyword>
<dbReference type="GO" id="GO:0005886">
    <property type="term" value="C:plasma membrane"/>
    <property type="evidence" value="ECO:0007669"/>
    <property type="project" value="UniProtKB-SubCell"/>
</dbReference>
<feature type="transmembrane region" description="Helical" evidence="6">
    <location>
        <begin position="68"/>
        <end position="91"/>
    </location>
</feature>
<evidence type="ECO:0000256" key="4">
    <source>
        <dbReference type="ARBA" id="ARBA00022989"/>
    </source>
</evidence>
<comment type="subcellular location">
    <subcellularLocation>
        <location evidence="1">Cell membrane</location>
        <topology evidence="1">Multi-pass membrane protein</topology>
    </subcellularLocation>
</comment>
<dbReference type="InterPro" id="IPR051258">
    <property type="entry name" value="Diverse_Substrate_Transporter"/>
</dbReference>
<gene>
    <name evidence="8" type="ORF">SDC9_92861</name>
</gene>
<dbReference type="PANTHER" id="PTHR42920:SF5">
    <property type="entry name" value="EAMA DOMAIN-CONTAINING PROTEIN"/>
    <property type="match status" value="1"/>
</dbReference>
<dbReference type="AlphaFoldDB" id="A0A645A5M4"/>
<feature type="transmembrane region" description="Helical" evidence="6">
    <location>
        <begin position="226"/>
        <end position="246"/>
    </location>
</feature>
<name>A0A645A5M4_9ZZZZ</name>
<evidence type="ECO:0000259" key="7">
    <source>
        <dbReference type="Pfam" id="PF00892"/>
    </source>
</evidence>
<organism evidence="8">
    <name type="scientific">bioreactor metagenome</name>
    <dbReference type="NCBI Taxonomy" id="1076179"/>
    <lineage>
        <taxon>unclassified sequences</taxon>
        <taxon>metagenomes</taxon>
        <taxon>ecological metagenomes</taxon>
    </lineage>
</organism>
<feature type="transmembrane region" description="Helical" evidence="6">
    <location>
        <begin position="12"/>
        <end position="34"/>
    </location>
</feature>
<keyword evidence="4 6" id="KW-1133">Transmembrane helix</keyword>
<keyword evidence="5 6" id="KW-0472">Membrane</keyword>
<accession>A0A645A5M4</accession>
<dbReference type="Gene3D" id="1.10.3730.20">
    <property type="match status" value="1"/>
</dbReference>
<feature type="transmembrane region" description="Helical" evidence="6">
    <location>
        <begin position="287"/>
        <end position="307"/>
    </location>
</feature>
<comment type="caution">
    <text evidence="8">The sequence shown here is derived from an EMBL/GenBank/DDBJ whole genome shotgun (WGS) entry which is preliminary data.</text>
</comment>
<evidence type="ECO:0000313" key="8">
    <source>
        <dbReference type="EMBL" id="MPM46163.1"/>
    </source>
</evidence>
<evidence type="ECO:0000256" key="5">
    <source>
        <dbReference type="ARBA" id="ARBA00023136"/>
    </source>
</evidence>
<feature type="transmembrane region" description="Helical" evidence="6">
    <location>
        <begin position="129"/>
        <end position="150"/>
    </location>
</feature>
<evidence type="ECO:0000256" key="3">
    <source>
        <dbReference type="ARBA" id="ARBA00022692"/>
    </source>
</evidence>
<dbReference type="InterPro" id="IPR037185">
    <property type="entry name" value="EmrE-like"/>
</dbReference>
<feature type="domain" description="EamA" evidence="7">
    <location>
        <begin position="9"/>
        <end position="145"/>
    </location>
</feature>
<feature type="transmembrane region" description="Helical" evidence="6">
    <location>
        <begin position="156"/>
        <end position="181"/>
    </location>
</feature>
<dbReference type="SUPFAM" id="SSF103481">
    <property type="entry name" value="Multidrug resistance efflux transporter EmrE"/>
    <property type="match status" value="2"/>
</dbReference>
<feature type="domain" description="EamA" evidence="7">
    <location>
        <begin position="163"/>
        <end position="301"/>
    </location>
</feature>
<evidence type="ECO:0000256" key="1">
    <source>
        <dbReference type="ARBA" id="ARBA00004651"/>
    </source>
</evidence>
<keyword evidence="3 6" id="KW-0812">Transmembrane</keyword>
<feature type="transmembrane region" description="Helical" evidence="6">
    <location>
        <begin position="40"/>
        <end position="56"/>
    </location>
</feature>
<sequence>MIKSKYKYELMLMFVVMAWATGMLAAKAIVGGFNPVPGNAVRYGMAAAFQWGYAFFELRRNPARRENFFVKGTFKTAVLMSAFIIASQLATLEALKYTSASNASFIGSTYTMLVPVFAALFFRERVRPVQIAGLIGCLAGTCLISGVLSFSGGPHLSLSSFGLGDALMMVSAVSAASQVIIVGRSGRKGFDPLGFSAAQMTGTFLALMLLWGLFFRDAKADFSNGWALFGCFFSGVVGSGIANIFFCTAMAHIEPTSAGLLLAVQPFLTTLLAAVIPIAGITEPITALKLVGGAVIVGAIMATQFAVSRATGARLKESPEEPQPPTA</sequence>
<feature type="transmembrane region" description="Helical" evidence="6">
    <location>
        <begin position="193"/>
        <end position="214"/>
    </location>
</feature>
<reference evidence="8" key="1">
    <citation type="submission" date="2019-08" db="EMBL/GenBank/DDBJ databases">
        <authorList>
            <person name="Kucharzyk K."/>
            <person name="Murdoch R.W."/>
            <person name="Higgins S."/>
            <person name="Loffler F."/>
        </authorList>
    </citation>
    <scope>NUCLEOTIDE SEQUENCE</scope>
</reference>
<feature type="transmembrane region" description="Helical" evidence="6">
    <location>
        <begin position="258"/>
        <end position="281"/>
    </location>
</feature>
<proteinExistence type="predicted"/>
<dbReference type="InterPro" id="IPR000620">
    <property type="entry name" value="EamA_dom"/>
</dbReference>
<protein>
    <recommendedName>
        <fullName evidence="7">EamA domain-containing protein</fullName>
    </recommendedName>
</protein>
<feature type="transmembrane region" description="Helical" evidence="6">
    <location>
        <begin position="103"/>
        <end position="122"/>
    </location>
</feature>
<dbReference type="PANTHER" id="PTHR42920">
    <property type="entry name" value="OS03G0707200 PROTEIN-RELATED"/>
    <property type="match status" value="1"/>
</dbReference>
<evidence type="ECO:0000256" key="6">
    <source>
        <dbReference type="SAM" id="Phobius"/>
    </source>
</evidence>
<dbReference type="EMBL" id="VSSQ01011168">
    <property type="protein sequence ID" value="MPM46163.1"/>
    <property type="molecule type" value="Genomic_DNA"/>
</dbReference>
<evidence type="ECO:0000256" key="2">
    <source>
        <dbReference type="ARBA" id="ARBA00022475"/>
    </source>
</evidence>
<dbReference type="Pfam" id="PF00892">
    <property type="entry name" value="EamA"/>
    <property type="match status" value="2"/>
</dbReference>